<protein>
    <submittedName>
        <fullName evidence="9">Methyl-accepting chemotaxis protein</fullName>
    </submittedName>
</protein>
<evidence type="ECO:0000256" key="1">
    <source>
        <dbReference type="ARBA" id="ARBA00004370"/>
    </source>
</evidence>
<evidence type="ECO:0000256" key="2">
    <source>
        <dbReference type="ARBA" id="ARBA00022692"/>
    </source>
</evidence>
<dbReference type="SMART" id="SM00283">
    <property type="entry name" value="MA"/>
    <property type="match status" value="1"/>
</dbReference>
<dbReference type="Pfam" id="PF00015">
    <property type="entry name" value="MCPsignal"/>
    <property type="match status" value="1"/>
</dbReference>
<accession>A0A1I4SRL8</accession>
<dbReference type="PANTHER" id="PTHR32089">
    <property type="entry name" value="METHYL-ACCEPTING CHEMOTAXIS PROTEIN MCPB"/>
    <property type="match status" value="1"/>
</dbReference>
<dbReference type="AlphaFoldDB" id="A0A1I4SRL8"/>
<keyword evidence="3" id="KW-1133">Transmembrane helix</keyword>
<dbReference type="PRINTS" id="PR00260">
    <property type="entry name" value="CHEMTRNSDUCR"/>
</dbReference>
<feature type="domain" description="Methyl-accepting transducer" evidence="8">
    <location>
        <begin position="64"/>
        <end position="300"/>
    </location>
</feature>
<keyword evidence="2" id="KW-0812">Transmembrane</keyword>
<evidence type="ECO:0000313" key="9">
    <source>
        <dbReference type="EMBL" id="SFM67072.1"/>
    </source>
</evidence>
<dbReference type="GO" id="GO:0016020">
    <property type="term" value="C:membrane"/>
    <property type="evidence" value="ECO:0007669"/>
    <property type="project" value="UniProtKB-SubCell"/>
</dbReference>
<dbReference type="GO" id="GO:0004888">
    <property type="term" value="F:transmembrane signaling receptor activity"/>
    <property type="evidence" value="ECO:0007669"/>
    <property type="project" value="InterPro"/>
</dbReference>
<dbReference type="STRING" id="1720063.SAMN05216217_11135"/>
<evidence type="ECO:0000256" key="6">
    <source>
        <dbReference type="ARBA" id="ARBA00029447"/>
    </source>
</evidence>
<keyword evidence="5 7" id="KW-0807">Transducer</keyword>
<dbReference type="PROSITE" id="PS50111">
    <property type="entry name" value="CHEMOTAXIS_TRANSDUC_2"/>
    <property type="match status" value="1"/>
</dbReference>
<comment type="subcellular location">
    <subcellularLocation>
        <location evidence="1">Membrane</location>
    </subcellularLocation>
</comment>
<dbReference type="InterPro" id="IPR004089">
    <property type="entry name" value="MCPsignal_dom"/>
</dbReference>
<evidence type="ECO:0000256" key="3">
    <source>
        <dbReference type="ARBA" id="ARBA00022989"/>
    </source>
</evidence>
<gene>
    <name evidence="9" type="ORF">SAMN05216217_11135</name>
</gene>
<evidence type="ECO:0000256" key="7">
    <source>
        <dbReference type="PROSITE-ProRule" id="PRU00284"/>
    </source>
</evidence>
<evidence type="ECO:0000256" key="5">
    <source>
        <dbReference type="ARBA" id="ARBA00023224"/>
    </source>
</evidence>
<evidence type="ECO:0000313" key="10">
    <source>
        <dbReference type="Proteomes" id="UP000243629"/>
    </source>
</evidence>
<dbReference type="RefSeq" id="WP_177197268.1">
    <property type="nucleotide sequence ID" value="NZ_FOUI01000011.1"/>
</dbReference>
<comment type="similarity">
    <text evidence="6">Belongs to the methyl-accepting chemotaxis (MCP) protein family.</text>
</comment>
<reference evidence="10" key="1">
    <citation type="submission" date="2016-10" db="EMBL/GenBank/DDBJ databases">
        <authorList>
            <person name="Varghese N."/>
            <person name="Submissions S."/>
        </authorList>
    </citation>
    <scope>NUCLEOTIDE SEQUENCE [LARGE SCALE GENOMIC DNA]</scope>
    <source>
        <strain evidence="10">DSM 24213</strain>
    </source>
</reference>
<proteinExistence type="inferred from homology"/>
<dbReference type="EMBL" id="FOUI01000011">
    <property type="protein sequence ID" value="SFM67072.1"/>
    <property type="molecule type" value="Genomic_DNA"/>
</dbReference>
<dbReference type="Proteomes" id="UP000243629">
    <property type="component" value="Unassembled WGS sequence"/>
</dbReference>
<dbReference type="Gene3D" id="1.10.287.950">
    <property type="entry name" value="Methyl-accepting chemotaxis protein"/>
    <property type="match status" value="1"/>
</dbReference>
<organism evidence="9 10">
    <name type="scientific">Halopseudomonas yangmingensis</name>
    <dbReference type="NCBI Taxonomy" id="1720063"/>
    <lineage>
        <taxon>Bacteria</taxon>
        <taxon>Pseudomonadati</taxon>
        <taxon>Pseudomonadota</taxon>
        <taxon>Gammaproteobacteria</taxon>
        <taxon>Pseudomonadales</taxon>
        <taxon>Pseudomonadaceae</taxon>
        <taxon>Halopseudomonas</taxon>
    </lineage>
</organism>
<dbReference type="GO" id="GO:0007165">
    <property type="term" value="P:signal transduction"/>
    <property type="evidence" value="ECO:0007669"/>
    <property type="project" value="UniProtKB-KW"/>
</dbReference>
<dbReference type="SUPFAM" id="SSF58104">
    <property type="entry name" value="Methyl-accepting chemotaxis protein (MCP) signaling domain"/>
    <property type="match status" value="1"/>
</dbReference>
<keyword evidence="10" id="KW-1185">Reference proteome</keyword>
<keyword evidence="4" id="KW-0472">Membrane</keyword>
<dbReference type="InterPro" id="IPR004090">
    <property type="entry name" value="Chemotax_Me-accpt_rcpt"/>
</dbReference>
<evidence type="ECO:0000256" key="4">
    <source>
        <dbReference type="ARBA" id="ARBA00023136"/>
    </source>
</evidence>
<sequence length="510" mass="56048">MNISRLWSSRTARPSLHGRLEQANAEQIDLSSDDDDQAQTDSAIGEFNSFTRRLRDMIINFQQQSMQIATSSAYSRVLAEQAARDAGKQQSLSELIFQASDQTTRALQDISARTGTITEMNSRNLDAARTSQQQLADARSQMQQISAAMAGFKSNIEALDSTSGQIRSILTTVQDFSAQTNMLALNAAIEAARAGEQGRGFAVVADEVRNLSIKVGTAADQIGTLMEQMLNAMAGAAEQTQLMQHQSDSAGQAVSTAADQFEQMVFDFQTANDDLLMVSSALEQLTATNSESHRHGNEIRDLSLTISKHMQDTFAQADTQRDNTNLVLQGLCQFRLGKGNLERATDLLMQRQQVIQDQLQALFAEGIDVFDRQYRPLPDSGGQKHTVSWAEAYRQRIQPLLDEWDSGGKDGVLYMVPVDNHGYMAASRSAASKPMTGDPRVDAQQSTHMRFVVPSKLELDNLNRCTYISMGTFVLPGTRTIVFVLFVPLRVNGKHWGTLSAGIQPKALGV</sequence>
<evidence type="ECO:0000259" key="8">
    <source>
        <dbReference type="PROSITE" id="PS50111"/>
    </source>
</evidence>
<dbReference type="GO" id="GO:0006935">
    <property type="term" value="P:chemotaxis"/>
    <property type="evidence" value="ECO:0007669"/>
    <property type="project" value="InterPro"/>
</dbReference>
<name>A0A1I4SRL8_9GAMM</name>
<dbReference type="PANTHER" id="PTHR32089:SF112">
    <property type="entry name" value="LYSOZYME-LIKE PROTEIN-RELATED"/>
    <property type="match status" value="1"/>
</dbReference>